<dbReference type="EnsemblMetazoa" id="MESCA001265-RA">
    <property type="protein sequence ID" value="MESCA001265-PA"/>
    <property type="gene ID" value="MESCA001265"/>
</dbReference>
<proteinExistence type="predicted"/>
<evidence type="ECO:0000313" key="1">
    <source>
        <dbReference type="EnsemblMetazoa" id="MESCA001265-PA"/>
    </source>
</evidence>
<keyword evidence="2" id="KW-1185">Reference proteome</keyword>
<reference evidence="2" key="1">
    <citation type="submission" date="2013-02" db="EMBL/GenBank/DDBJ databases">
        <authorList>
            <person name="Hughes D."/>
        </authorList>
    </citation>
    <scope>NUCLEOTIDE SEQUENCE</scope>
    <source>
        <strain>Durham</strain>
        <strain evidence="2">NC isolate 2 -- Noor lab</strain>
    </source>
</reference>
<dbReference type="EMBL" id="CAQQ02184977">
    <property type="status" value="NOT_ANNOTATED_CDS"/>
    <property type="molecule type" value="Genomic_DNA"/>
</dbReference>
<sequence length="153" mass="17948">MNLRYLRNKSHLDHNCGSVSENRWEDSERLLPKCIRSLAMATYLDNFFTYIQIRHLSRRAKIAIVVRRRKKIKTSSQHPGRGNESFLLPRGVHFNRRTVNRKYLRRTAKICAAVEQPVPELLYLGYMTAENLRLSVCLTDIVECQLICTKFIP</sequence>
<dbReference type="EMBL" id="CAQQ02184978">
    <property type="status" value="NOT_ANNOTATED_CDS"/>
    <property type="molecule type" value="Genomic_DNA"/>
</dbReference>
<dbReference type="EMBL" id="CAQQ02184975">
    <property type="status" value="NOT_ANNOTATED_CDS"/>
    <property type="molecule type" value="Genomic_DNA"/>
</dbReference>
<dbReference type="EMBL" id="CAQQ02184972">
    <property type="status" value="NOT_ANNOTATED_CDS"/>
    <property type="molecule type" value="Genomic_DNA"/>
</dbReference>
<dbReference type="EMBL" id="CAQQ02184976">
    <property type="status" value="NOT_ANNOTATED_CDS"/>
    <property type="molecule type" value="Genomic_DNA"/>
</dbReference>
<organism evidence="1 2">
    <name type="scientific">Megaselia scalaris</name>
    <name type="common">Humpbacked fly</name>
    <name type="synonym">Phora scalaris</name>
    <dbReference type="NCBI Taxonomy" id="36166"/>
    <lineage>
        <taxon>Eukaryota</taxon>
        <taxon>Metazoa</taxon>
        <taxon>Ecdysozoa</taxon>
        <taxon>Arthropoda</taxon>
        <taxon>Hexapoda</taxon>
        <taxon>Insecta</taxon>
        <taxon>Pterygota</taxon>
        <taxon>Neoptera</taxon>
        <taxon>Endopterygota</taxon>
        <taxon>Diptera</taxon>
        <taxon>Brachycera</taxon>
        <taxon>Muscomorpha</taxon>
        <taxon>Platypezoidea</taxon>
        <taxon>Phoridae</taxon>
        <taxon>Megaseliini</taxon>
        <taxon>Megaselia</taxon>
    </lineage>
</organism>
<dbReference type="EMBL" id="CAQQ02184974">
    <property type="status" value="NOT_ANNOTATED_CDS"/>
    <property type="molecule type" value="Genomic_DNA"/>
</dbReference>
<dbReference type="Proteomes" id="UP000015102">
    <property type="component" value="Unassembled WGS sequence"/>
</dbReference>
<reference evidence="1" key="2">
    <citation type="submission" date="2015-06" db="UniProtKB">
        <authorList>
            <consortium name="EnsemblMetazoa"/>
        </authorList>
    </citation>
    <scope>IDENTIFICATION</scope>
</reference>
<dbReference type="AlphaFoldDB" id="T1GD84"/>
<dbReference type="EMBL" id="CAQQ02184973">
    <property type="status" value="NOT_ANNOTATED_CDS"/>
    <property type="molecule type" value="Genomic_DNA"/>
</dbReference>
<dbReference type="HOGENOM" id="CLU_1715350_0_0_1"/>
<accession>T1GD84</accession>
<evidence type="ECO:0000313" key="2">
    <source>
        <dbReference type="Proteomes" id="UP000015102"/>
    </source>
</evidence>
<protein>
    <submittedName>
        <fullName evidence="1">Uncharacterized protein</fullName>
    </submittedName>
</protein>
<name>T1GD84_MEGSC</name>